<feature type="transmembrane region" description="Helical" evidence="1">
    <location>
        <begin position="436"/>
        <end position="456"/>
    </location>
</feature>
<keyword evidence="3" id="KW-1185">Reference proteome</keyword>
<dbReference type="InterPro" id="IPR001036">
    <property type="entry name" value="Acrflvin-R"/>
</dbReference>
<feature type="transmembrane region" description="Helical" evidence="1">
    <location>
        <begin position="468"/>
        <end position="491"/>
    </location>
</feature>
<dbReference type="EMBL" id="JBHUHT010000017">
    <property type="protein sequence ID" value="MFD2097359.1"/>
    <property type="molecule type" value="Genomic_DNA"/>
</dbReference>
<dbReference type="Proteomes" id="UP001597380">
    <property type="component" value="Unassembled WGS sequence"/>
</dbReference>
<feature type="transmembrane region" description="Helical" evidence="1">
    <location>
        <begin position="331"/>
        <end position="357"/>
    </location>
</feature>
<comment type="caution">
    <text evidence="2">The sequence shown here is derived from an EMBL/GenBank/DDBJ whole genome shotgun (WGS) entry which is preliminary data.</text>
</comment>
<keyword evidence="1" id="KW-0472">Membrane</keyword>
<organism evidence="2 3">
    <name type="scientific">Corallincola platygyrae</name>
    <dbReference type="NCBI Taxonomy" id="1193278"/>
    <lineage>
        <taxon>Bacteria</taxon>
        <taxon>Pseudomonadati</taxon>
        <taxon>Pseudomonadota</taxon>
        <taxon>Gammaproteobacteria</taxon>
        <taxon>Alteromonadales</taxon>
        <taxon>Psychromonadaceae</taxon>
        <taxon>Corallincola</taxon>
    </lineage>
</organism>
<feature type="transmembrane region" description="Helical" evidence="1">
    <location>
        <begin position="526"/>
        <end position="547"/>
    </location>
</feature>
<feature type="transmembrane region" description="Helical" evidence="1">
    <location>
        <begin position="855"/>
        <end position="871"/>
    </location>
</feature>
<evidence type="ECO:0000313" key="2">
    <source>
        <dbReference type="EMBL" id="MFD2097359.1"/>
    </source>
</evidence>
<feature type="transmembrane region" description="Helical" evidence="1">
    <location>
        <begin position="391"/>
        <end position="416"/>
    </location>
</feature>
<reference evidence="3" key="1">
    <citation type="journal article" date="2019" name="Int. J. Syst. Evol. Microbiol.">
        <title>The Global Catalogue of Microorganisms (GCM) 10K type strain sequencing project: providing services to taxonomists for standard genome sequencing and annotation.</title>
        <authorList>
            <consortium name="The Broad Institute Genomics Platform"/>
            <consortium name="The Broad Institute Genome Sequencing Center for Infectious Disease"/>
            <person name="Wu L."/>
            <person name="Ma J."/>
        </authorList>
    </citation>
    <scope>NUCLEOTIDE SEQUENCE [LARGE SCALE GENOMIC DNA]</scope>
    <source>
        <strain evidence="3">CGMCC 1.10992</strain>
    </source>
</reference>
<keyword evidence="1" id="KW-0812">Transmembrane</keyword>
<dbReference type="Gene3D" id="1.20.1640.10">
    <property type="entry name" value="Multidrug efflux transporter AcrB transmembrane domain"/>
    <property type="match status" value="2"/>
</dbReference>
<sequence length="1036" mass="113301">MVLTSSSLKNPAGVLIMVAMIALLGAYSLQQLPVQLFPTIERPQISIMTSWRAASPREIESEILEPQEEVLQGLPGVEEMSAWANRGNSWINLTFGLETDMQKTLVEVIARMNRLPPMPRDSDPPTIMLGGWGGDTPALTYFFIQALPGNNKPIGDYLTFFEDVVRPRLESVPGVSRARLESGAGAPQELQVRFDPYLAADLGIDVSAIGGLLGSGNDISGGFVDVGRRQYTLRFAGRYQPEQLGELILEWRDGRPVYLRDIAEISIERGDRQGLAIQNGNPAISVRIDRQSGANVLATLSLVKEEVARLREEVLAEKQLTMVQSFDASVFILRAINLLSGNLSIGVLLSVGVLWWFMRQARATLLVALAIPVSLLSTFIVLKLTGRSLNVISLAGLAFAVGMVLDAAIVVLENIVRHRQQGATGLKAAESGASEVWGALLASTATTVAIFIPVIFLKDVEGQLFADLALTIAIAVSISLLVAVTILPAAASRWLVRDAIPDRLQGLWLRITNIVMRLTQSAKRRWVLIVSMMAVPITVTVLMLPSIDYLPPVKRDAVDAWFNFPPGASMETLDKEIVQTIVERLDPYMKGEQQPALKNYYIILWPNGGTMGVRVKDQDRVSEMEAIVRDQVLKGLPDTMAFAQQGNLFGGFGGGRHIAVHLKSRDTESLIDVARYGMNRLNEVLPGANVRPNPGLELAEPELRLVPNDRRMLEVGWNRADLGRLVRSFGDGLYVGEYFDGDKRMNIIFRSQDWQSPEALAAMPLATPEGGQVTLGELVDIERTVGPSQVQRIDRRRTFTLGVSPPEGVTLQEAIDKIKAEVEPELIERMPDDGAITYGGSADSLKSALRNMSENFVVALLLLFLLMAGLFRSPKDSLLVVLSIPLATVGGVLALRLLHLISFQPLDLLTMIGFVILLGLVVNNAILLVHQTRSAERNGANREEAVRQALQLRMRPIFMSTLTSIFGMLPLVLMPGTGSVIYRGLATVIVGGMSVSALFTLLLLPALLRLGEKPLQQAEVLDMPERFPMASGSKRS</sequence>
<proteinExistence type="predicted"/>
<feature type="transmembrane region" description="Helical" evidence="1">
    <location>
        <begin position="980"/>
        <end position="1004"/>
    </location>
</feature>
<dbReference type="PANTHER" id="PTHR32063:SF0">
    <property type="entry name" value="SWARMING MOTILITY PROTEIN SWRC"/>
    <property type="match status" value="1"/>
</dbReference>
<dbReference type="Pfam" id="PF00873">
    <property type="entry name" value="ACR_tran"/>
    <property type="match status" value="1"/>
</dbReference>
<dbReference type="Gene3D" id="3.30.70.1440">
    <property type="entry name" value="Multidrug efflux transporter AcrB pore domain"/>
    <property type="match status" value="1"/>
</dbReference>
<dbReference type="Gene3D" id="3.30.2090.10">
    <property type="entry name" value="Multidrug efflux transporter AcrB TolC docking domain, DN and DC subdomains"/>
    <property type="match status" value="2"/>
</dbReference>
<evidence type="ECO:0000313" key="3">
    <source>
        <dbReference type="Proteomes" id="UP001597380"/>
    </source>
</evidence>
<dbReference type="SUPFAM" id="SSF82866">
    <property type="entry name" value="Multidrug efflux transporter AcrB transmembrane domain"/>
    <property type="match status" value="2"/>
</dbReference>
<dbReference type="PANTHER" id="PTHR32063">
    <property type="match status" value="1"/>
</dbReference>
<accession>A0ABW4XQC6</accession>
<feature type="transmembrane region" description="Helical" evidence="1">
    <location>
        <begin position="908"/>
        <end position="929"/>
    </location>
</feature>
<evidence type="ECO:0000256" key="1">
    <source>
        <dbReference type="SAM" id="Phobius"/>
    </source>
</evidence>
<dbReference type="Gene3D" id="3.30.70.1430">
    <property type="entry name" value="Multidrug efflux transporter AcrB pore domain"/>
    <property type="match status" value="2"/>
</dbReference>
<dbReference type="Gene3D" id="3.30.70.1320">
    <property type="entry name" value="Multidrug efflux transporter AcrB pore domain like"/>
    <property type="match status" value="1"/>
</dbReference>
<name>A0ABW4XQC6_9GAMM</name>
<feature type="transmembrane region" description="Helical" evidence="1">
    <location>
        <begin position="957"/>
        <end position="974"/>
    </location>
</feature>
<feature type="transmembrane region" description="Helical" evidence="1">
    <location>
        <begin position="12"/>
        <end position="29"/>
    </location>
</feature>
<feature type="transmembrane region" description="Helical" evidence="1">
    <location>
        <begin position="878"/>
        <end position="902"/>
    </location>
</feature>
<dbReference type="SUPFAM" id="SSF82693">
    <property type="entry name" value="Multidrug efflux transporter AcrB pore domain, PN1, PN2, PC1 and PC2 subdomains"/>
    <property type="match status" value="2"/>
</dbReference>
<dbReference type="InterPro" id="IPR027463">
    <property type="entry name" value="AcrB_DN_DC_subdom"/>
</dbReference>
<feature type="transmembrane region" description="Helical" evidence="1">
    <location>
        <begin position="364"/>
        <end position="385"/>
    </location>
</feature>
<gene>
    <name evidence="2" type="ORF">ACFSJ3_15280</name>
</gene>
<dbReference type="RefSeq" id="WP_345340522.1">
    <property type="nucleotide sequence ID" value="NZ_BAABLI010000015.1"/>
</dbReference>
<protein>
    <submittedName>
        <fullName evidence="2">Efflux RND transporter permease subunit</fullName>
    </submittedName>
</protein>
<dbReference type="PRINTS" id="PR00702">
    <property type="entry name" value="ACRIFLAVINRP"/>
</dbReference>
<keyword evidence="1" id="KW-1133">Transmembrane helix</keyword>
<dbReference type="SUPFAM" id="SSF82714">
    <property type="entry name" value="Multidrug efflux transporter AcrB TolC docking domain, DN and DC subdomains"/>
    <property type="match status" value="2"/>
</dbReference>